<reference evidence="7" key="1">
    <citation type="submission" date="2025-08" db="UniProtKB">
        <authorList>
            <consortium name="RefSeq"/>
        </authorList>
    </citation>
    <scope>IDENTIFICATION</scope>
    <source>
        <tissue evidence="7">Meat</tissue>
    </source>
</reference>
<name>A0A341BU94_NEOAA</name>
<keyword evidence="3" id="KW-0175">Coiled coil</keyword>
<organism evidence="6 7">
    <name type="scientific">Neophocaena asiaeorientalis asiaeorientalis</name>
    <name type="common">Yangtze finless porpoise</name>
    <name type="synonym">Neophocaena phocaenoides subsp. asiaeorientalis</name>
    <dbReference type="NCBI Taxonomy" id="1706337"/>
    <lineage>
        <taxon>Eukaryota</taxon>
        <taxon>Metazoa</taxon>
        <taxon>Chordata</taxon>
        <taxon>Craniata</taxon>
        <taxon>Vertebrata</taxon>
        <taxon>Euteleostomi</taxon>
        <taxon>Mammalia</taxon>
        <taxon>Eutheria</taxon>
        <taxon>Laurasiatheria</taxon>
        <taxon>Artiodactyla</taxon>
        <taxon>Whippomorpha</taxon>
        <taxon>Cetacea</taxon>
        <taxon>Odontoceti</taxon>
        <taxon>Phocoenidae</taxon>
        <taxon>Neophocaena</taxon>
    </lineage>
</organism>
<feature type="region of interest" description="Disordered" evidence="4">
    <location>
        <begin position="1"/>
        <end position="24"/>
    </location>
</feature>
<dbReference type="GO" id="GO:0031398">
    <property type="term" value="P:positive regulation of protein ubiquitination"/>
    <property type="evidence" value="ECO:0007669"/>
    <property type="project" value="TreeGrafter"/>
</dbReference>
<dbReference type="AlphaFoldDB" id="A0A341BU94"/>
<dbReference type="PANTHER" id="PTHR16093:SF4">
    <property type="entry name" value="INNATE IMMUNITY ACTIVATOR PROTEIN"/>
    <property type="match status" value="1"/>
</dbReference>
<feature type="compositionally biased region" description="Low complexity" evidence="4">
    <location>
        <begin position="251"/>
        <end position="261"/>
    </location>
</feature>
<dbReference type="GO" id="GO:0034334">
    <property type="term" value="P:adherens junction maintenance"/>
    <property type="evidence" value="ECO:0007669"/>
    <property type="project" value="TreeGrafter"/>
</dbReference>
<evidence type="ECO:0000259" key="5">
    <source>
        <dbReference type="Pfam" id="PF11819"/>
    </source>
</evidence>
<comment type="subcellular location">
    <subcellularLocation>
        <location evidence="1">Cytoplasm</location>
    </subcellularLocation>
</comment>
<feature type="region of interest" description="Disordered" evidence="4">
    <location>
        <begin position="157"/>
        <end position="364"/>
    </location>
</feature>
<dbReference type="KEGG" id="nasi:112402630"/>
<dbReference type="RefSeq" id="XP_024605423.1">
    <property type="nucleotide sequence ID" value="XM_024749655.1"/>
</dbReference>
<dbReference type="Pfam" id="PF11819">
    <property type="entry name" value="CUPID"/>
    <property type="match status" value="1"/>
</dbReference>
<dbReference type="InParanoid" id="A0A341BU94"/>
<protein>
    <submittedName>
        <fullName evidence="7">Innate immunity activator protein</fullName>
    </submittedName>
</protein>
<evidence type="ECO:0000256" key="3">
    <source>
        <dbReference type="ARBA" id="ARBA00023054"/>
    </source>
</evidence>
<dbReference type="GO" id="GO:0005737">
    <property type="term" value="C:cytoplasm"/>
    <property type="evidence" value="ECO:0007669"/>
    <property type="project" value="UniProtKB-SubCell"/>
</dbReference>
<dbReference type="CTD" id="55765"/>
<sequence length="437" mass="48030">MESKDEVSDTDSGIILQSGPDSPVAPAKELTLAVRKQQRALEARLEACLEELRRICLREAELTGILPAEYPFRLGEKAPKVRRRIGAAYKLDEWALHREDPLSSLERELALQLQIAEAARRLCREGNLGRQARRQRKQAMQQEEKKLRDLQRCLGEWQRGNGAPPTLAPGPELGASDDSSLLDGLLREEEASQVPKPPPDAPSRPLPPQTLEGLQPAGLDTGGLERAPIQNSPWKETSLDHPYEKPRKSSEPGSESSSPASTPQDGPSDPSPASCYVVPVRNVAGQRQGRISAPATPEMQGRRGQSQPLRTDPFRAGPDGRGRSALPRRRPTYYTRPPPAHGRVVRTPSLRDSPAGRGLSKAAVSEELKSWHERARLRSSRPHSLDRQGAFRVRSLPPGAESFARTQVPTVCVLRRSPEGAPVQVFVPENGEIISQV</sequence>
<feature type="compositionally biased region" description="Pro residues" evidence="4">
    <location>
        <begin position="195"/>
        <end position="208"/>
    </location>
</feature>
<evidence type="ECO:0000256" key="4">
    <source>
        <dbReference type="SAM" id="MobiDB-lite"/>
    </source>
</evidence>
<accession>A0A341BU94</accession>
<evidence type="ECO:0000313" key="7">
    <source>
        <dbReference type="RefSeq" id="XP_024605423.1"/>
    </source>
</evidence>
<dbReference type="InterPro" id="IPR021774">
    <property type="entry name" value="CUPID"/>
</dbReference>
<feature type="compositionally biased region" description="Basic and acidic residues" evidence="4">
    <location>
        <begin position="237"/>
        <end position="250"/>
    </location>
</feature>
<dbReference type="Proteomes" id="UP000252040">
    <property type="component" value="Unplaced"/>
</dbReference>
<dbReference type="PANTHER" id="PTHR16093">
    <property type="entry name" value="COILED-COIL DOMAIN-CONTAINING PROTEIN 120 FAMILY MEMBER"/>
    <property type="match status" value="1"/>
</dbReference>
<dbReference type="InterPro" id="IPR043447">
    <property type="entry name" value="CCDC120/INAVA"/>
</dbReference>
<dbReference type="GeneID" id="112402630"/>
<gene>
    <name evidence="7" type="primary">INAVA</name>
</gene>
<keyword evidence="6" id="KW-1185">Reference proteome</keyword>
<evidence type="ECO:0000256" key="2">
    <source>
        <dbReference type="ARBA" id="ARBA00022490"/>
    </source>
</evidence>
<dbReference type="STRING" id="1706337.A0A341BU94"/>
<feature type="compositionally biased region" description="Low complexity" evidence="4">
    <location>
        <begin position="173"/>
        <end position="184"/>
    </location>
</feature>
<evidence type="ECO:0000313" key="6">
    <source>
        <dbReference type="Proteomes" id="UP000252040"/>
    </source>
</evidence>
<dbReference type="FunCoup" id="A0A341BU94">
    <property type="interactions" value="61"/>
</dbReference>
<proteinExistence type="predicted"/>
<keyword evidence="2" id="KW-0963">Cytoplasm</keyword>
<feature type="domain" description="Cytohesin Ubiquitin Protein Inducing" evidence="5">
    <location>
        <begin position="2"/>
        <end position="130"/>
    </location>
</feature>
<evidence type="ECO:0000256" key="1">
    <source>
        <dbReference type="ARBA" id="ARBA00004496"/>
    </source>
</evidence>